<keyword evidence="8" id="KW-0804">Transcription</keyword>
<keyword evidence="3" id="KW-0479">Metal-binding</keyword>
<proteinExistence type="predicted"/>
<feature type="compositionally biased region" description="Low complexity" evidence="11">
    <location>
        <begin position="66"/>
        <end position="80"/>
    </location>
</feature>
<organism evidence="13 14">
    <name type="scientific">Nyssa sinensis</name>
    <dbReference type="NCBI Taxonomy" id="561372"/>
    <lineage>
        <taxon>Eukaryota</taxon>
        <taxon>Viridiplantae</taxon>
        <taxon>Streptophyta</taxon>
        <taxon>Embryophyta</taxon>
        <taxon>Tracheophyta</taxon>
        <taxon>Spermatophyta</taxon>
        <taxon>Magnoliopsida</taxon>
        <taxon>eudicotyledons</taxon>
        <taxon>Gunneridae</taxon>
        <taxon>Pentapetalae</taxon>
        <taxon>asterids</taxon>
        <taxon>Cornales</taxon>
        <taxon>Nyssaceae</taxon>
        <taxon>Nyssa</taxon>
    </lineage>
</organism>
<evidence type="ECO:0000256" key="3">
    <source>
        <dbReference type="ARBA" id="ARBA00022723"/>
    </source>
</evidence>
<dbReference type="Pfam" id="PF14372">
    <property type="entry name" value="hAT-like_RNase-H"/>
    <property type="match status" value="1"/>
</dbReference>
<keyword evidence="14" id="KW-1185">Reference proteome</keyword>
<dbReference type="InterPro" id="IPR003656">
    <property type="entry name" value="Znf_BED"/>
</dbReference>
<comment type="subunit">
    <text evidence="2">Homodimer.</text>
</comment>
<dbReference type="GO" id="GO:0008270">
    <property type="term" value="F:zinc ion binding"/>
    <property type="evidence" value="ECO:0007669"/>
    <property type="project" value="UniProtKB-KW"/>
</dbReference>
<dbReference type="GO" id="GO:0003677">
    <property type="term" value="F:DNA binding"/>
    <property type="evidence" value="ECO:0007669"/>
    <property type="project" value="UniProtKB-KW"/>
</dbReference>
<dbReference type="AlphaFoldDB" id="A0A5J5AUZ0"/>
<evidence type="ECO:0000256" key="2">
    <source>
        <dbReference type="ARBA" id="ARBA00011738"/>
    </source>
</evidence>
<evidence type="ECO:0000256" key="8">
    <source>
        <dbReference type="ARBA" id="ARBA00023163"/>
    </source>
</evidence>
<evidence type="ECO:0000256" key="4">
    <source>
        <dbReference type="ARBA" id="ARBA00022771"/>
    </source>
</evidence>
<feature type="region of interest" description="Disordered" evidence="11">
    <location>
        <begin position="701"/>
        <end position="737"/>
    </location>
</feature>
<keyword evidence="5" id="KW-0862">Zinc</keyword>
<name>A0A5J5AUZ0_9ASTE</name>
<evidence type="ECO:0000259" key="12">
    <source>
        <dbReference type="PROSITE" id="PS50808"/>
    </source>
</evidence>
<evidence type="ECO:0000313" key="14">
    <source>
        <dbReference type="Proteomes" id="UP000325577"/>
    </source>
</evidence>
<keyword evidence="9" id="KW-0539">Nucleus</keyword>
<keyword evidence="6" id="KW-0805">Transcription regulation</keyword>
<evidence type="ECO:0000256" key="6">
    <source>
        <dbReference type="ARBA" id="ARBA00023015"/>
    </source>
</evidence>
<feature type="domain" description="BED-type" evidence="12">
    <location>
        <begin position="99"/>
        <end position="157"/>
    </location>
</feature>
<dbReference type="SUPFAM" id="SSF53098">
    <property type="entry name" value="Ribonuclease H-like"/>
    <property type="match status" value="1"/>
</dbReference>
<dbReference type="Pfam" id="PF05699">
    <property type="entry name" value="Dimer_Tnp_hAT"/>
    <property type="match status" value="1"/>
</dbReference>
<dbReference type="OrthoDB" id="2610923at2759"/>
<dbReference type="SMART" id="SM00614">
    <property type="entry name" value="ZnF_BED"/>
    <property type="match status" value="1"/>
</dbReference>
<protein>
    <recommendedName>
        <fullName evidence="12">BED-type domain-containing protein</fullName>
    </recommendedName>
</protein>
<evidence type="ECO:0000256" key="5">
    <source>
        <dbReference type="ARBA" id="ARBA00022833"/>
    </source>
</evidence>
<feature type="compositionally biased region" description="Polar residues" evidence="11">
    <location>
        <begin position="26"/>
        <end position="42"/>
    </location>
</feature>
<dbReference type="PANTHER" id="PTHR46481">
    <property type="entry name" value="ZINC FINGER BED DOMAIN-CONTAINING PROTEIN 4"/>
    <property type="match status" value="1"/>
</dbReference>
<sequence>MCSLNCFRYLRNINMFIGQPGFTSQEQDSCNPFSFEESSTSPLMEDIDQDGIDVGGISNDERNNGNDEGNNENVGNEANDTQNEDADPHKHAFQRKPRKRTSTIWNDFEEVVDADGSKKVKCNYCLAKFNMPSTGATTQFHRHLKRCTQHQLASKKQMVLSVETVASDCAGSIANFKYDRAKVRELAAHMTLYHEYPFMQMEDVIFNKFMRANTPYWQKITRTTIKNDCISAYEIEKKKLKTFFKSINKVNITTDMWKSSNQKIGYMVVTGHFIDSDWNLQKRVLNFFHVPPPHSGVIVADALQKCFIEWGIEDKVSTITVDNARYNDVALRILKDNFTLKKKLSFGGRIFHVRCCAHIINLLVQDGIKEVKGTKYPTANLFLSELWRIKVLLNEKSVDDNEFIRAMASMMKAKFDKYWSECNLLMAIAGILDPRYKMIIVNYCFPDIYPEAEANRNIVTVKQALYEIYNETVDTIHPSKSDLDIYLDESAFICPDGLANKFDIMGWWKANTLKFRILSKMARDILSIPITSVASESTFSAGGRVIDPYRASLLPETVQVLLCGADWVRALHGLKKGSEGGVLFKGNLRGRAARSYEKITKRMQIGVLEDITVHLQRLKTYELLCTDIRSQKTLDHLSNLRQKRSTFDNLDLLKNGLPGALVTALILGVHEISHILVAKSTGVKLGVPYLVPSWQCNCERGSQASDGSHPGGLDSGRQPLPDPAVQQQNIGVPGTNCQTTPLPVTPVIHNRGVSDSLINGPSAQRTVTLASTSAELAMSRGWDFNAGITDTSRLLHLKANHSLLQSICNFGSRLRMRTDLTTADVTGRPNVDWCESPKLETVQTNLVGTLTSRPLWRRRPDLDQLCHRLYFRIVVSGKAVHNLPVGSSESADNHTDNHVDGLSGYPLRFVTKPQGVEPLDPNRSPLPEPWCVPKISSVSVSRVGPGFL</sequence>
<keyword evidence="4 10" id="KW-0863">Zinc-finger</keyword>
<dbReference type="EMBL" id="CM018041">
    <property type="protein sequence ID" value="KAA8534259.1"/>
    <property type="molecule type" value="Genomic_DNA"/>
</dbReference>
<dbReference type="InterPro" id="IPR052035">
    <property type="entry name" value="ZnF_BED_domain_contain"/>
</dbReference>
<keyword evidence="7" id="KW-0238">DNA-binding</keyword>
<dbReference type="PANTHER" id="PTHR46481:SF10">
    <property type="entry name" value="ZINC FINGER BED DOMAIN-CONTAINING PROTEIN 39"/>
    <property type="match status" value="1"/>
</dbReference>
<dbReference type="InterPro" id="IPR008906">
    <property type="entry name" value="HATC_C_dom"/>
</dbReference>
<dbReference type="InterPro" id="IPR012337">
    <property type="entry name" value="RNaseH-like_sf"/>
</dbReference>
<dbReference type="GO" id="GO:0005634">
    <property type="term" value="C:nucleus"/>
    <property type="evidence" value="ECO:0007669"/>
    <property type="project" value="UniProtKB-SubCell"/>
</dbReference>
<comment type="subcellular location">
    <subcellularLocation>
        <location evidence="1">Nucleus</location>
    </subcellularLocation>
</comment>
<dbReference type="InterPro" id="IPR025525">
    <property type="entry name" value="hAT-like_transposase_RNase-H"/>
</dbReference>
<feature type="compositionally biased region" description="Polar residues" evidence="11">
    <location>
        <begin position="725"/>
        <end position="737"/>
    </location>
</feature>
<evidence type="ECO:0000256" key="1">
    <source>
        <dbReference type="ARBA" id="ARBA00004123"/>
    </source>
</evidence>
<evidence type="ECO:0000256" key="7">
    <source>
        <dbReference type="ARBA" id="ARBA00023125"/>
    </source>
</evidence>
<evidence type="ECO:0000256" key="9">
    <source>
        <dbReference type="ARBA" id="ARBA00023242"/>
    </source>
</evidence>
<feature type="region of interest" description="Disordered" evidence="11">
    <location>
        <begin position="26"/>
        <end position="99"/>
    </location>
</feature>
<evidence type="ECO:0000256" key="11">
    <source>
        <dbReference type="SAM" id="MobiDB-lite"/>
    </source>
</evidence>
<accession>A0A5J5AUZ0</accession>
<gene>
    <name evidence="13" type="ORF">F0562_031776</name>
</gene>
<dbReference type="GO" id="GO:0046983">
    <property type="term" value="F:protein dimerization activity"/>
    <property type="evidence" value="ECO:0007669"/>
    <property type="project" value="InterPro"/>
</dbReference>
<dbReference type="Proteomes" id="UP000325577">
    <property type="component" value="Linkage Group LG18"/>
</dbReference>
<reference evidence="13 14" key="1">
    <citation type="submission" date="2019-09" db="EMBL/GenBank/DDBJ databases">
        <title>A chromosome-level genome assembly of the Chinese tupelo Nyssa sinensis.</title>
        <authorList>
            <person name="Yang X."/>
            <person name="Kang M."/>
            <person name="Yang Y."/>
            <person name="Xiong H."/>
            <person name="Wang M."/>
            <person name="Zhang Z."/>
            <person name="Wang Z."/>
            <person name="Wu H."/>
            <person name="Ma T."/>
            <person name="Liu J."/>
            <person name="Xi Z."/>
        </authorList>
    </citation>
    <scope>NUCLEOTIDE SEQUENCE [LARGE SCALE GENOMIC DNA]</scope>
    <source>
        <strain evidence="13">J267</strain>
        <tissue evidence="13">Leaf</tissue>
    </source>
</reference>
<evidence type="ECO:0000313" key="13">
    <source>
        <dbReference type="EMBL" id="KAA8534259.1"/>
    </source>
</evidence>
<evidence type="ECO:0000256" key="10">
    <source>
        <dbReference type="PROSITE-ProRule" id="PRU00027"/>
    </source>
</evidence>
<dbReference type="PROSITE" id="PS50808">
    <property type="entry name" value="ZF_BED"/>
    <property type="match status" value="1"/>
</dbReference>